<evidence type="ECO:0000256" key="1">
    <source>
        <dbReference type="SAM" id="SignalP"/>
    </source>
</evidence>
<dbReference type="CDD" id="cd00136">
    <property type="entry name" value="PDZ_canonical"/>
    <property type="match status" value="1"/>
</dbReference>
<feature type="chain" id="PRO_5030160264" description="PDZ domain-containing protein" evidence="1">
    <location>
        <begin position="18"/>
        <end position="174"/>
    </location>
</feature>
<dbReference type="PROSITE" id="PS50106">
    <property type="entry name" value="PDZ"/>
    <property type="match status" value="1"/>
</dbReference>
<name>A0A6U3Y1Q3_9STRA</name>
<dbReference type="PROSITE" id="PS51257">
    <property type="entry name" value="PROKAR_LIPOPROTEIN"/>
    <property type="match status" value="1"/>
</dbReference>
<dbReference type="AlphaFoldDB" id="A0A6U3Y1Q3"/>
<feature type="domain" description="PDZ" evidence="2">
    <location>
        <begin position="96"/>
        <end position="172"/>
    </location>
</feature>
<evidence type="ECO:0000259" key="2">
    <source>
        <dbReference type="PROSITE" id="PS50106"/>
    </source>
</evidence>
<dbReference type="Pfam" id="PF00595">
    <property type="entry name" value="PDZ"/>
    <property type="match status" value="1"/>
</dbReference>
<protein>
    <recommendedName>
        <fullName evidence="2">PDZ domain-containing protein</fullName>
    </recommendedName>
</protein>
<dbReference type="SUPFAM" id="SSF50156">
    <property type="entry name" value="PDZ domain-like"/>
    <property type="match status" value="1"/>
</dbReference>
<feature type="signal peptide" evidence="1">
    <location>
        <begin position="1"/>
        <end position="17"/>
    </location>
</feature>
<dbReference type="EMBL" id="HBGN01020929">
    <property type="protein sequence ID" value="CAD9334536.1"/>
    <property type="molecule type" value="Transcribed_RNA"/>
</dbReference>
<dbReference type="SMART" id="SM00228">
    <property type="entry name" value="PDZ"/>
    <property type="match status" value="1"/>
</dbReference>
<accession>A0A6U3Y1Q3</accession>
<keyword evidence="1" id="KW-0732">Signal</keyword>
<gene>
    <name evidence="3" type="ORF">DBRI1063_LOCUS13337</name>
</gene>
<dbReference type="InterPro" id="IPR036034">
    <property type="entry name" value="PDZ_sf"/>
</dbReference>
<sequence>MKLRSILTSSLVATASCFAPLLPPPPLLSNTNTHASTTTVTPPFFVMNQNKISFKMTTTTTTRRTTFLKISTGLTFSDEEQILVSTQKPLGIILEEVKVENDNDESIGSGISGGCFVADVIKEGNAYQGGVRIGDILVAVQNMDVSQSSLEDVMERIGNAPRVVNLRFLRGDAW</sequence>
<reference evidence="3" key="1">
    <citation type="submission" date="2021-01" db="EMBL/GenBank/DDBJ databases">
        <authorList>
            <person name="Corre E."/>
            <person name="Pelletier E."/>
            <person name="Niang G."/>
            <person name="Scheremetjew M."/>
            <person name="Finn R."/>
            <person name="Kale V."/>
            <person name="Holt S."/>
            <person name="Cochrane G."/>
            <person name="Meng A."/>
            <person name="Brown T."/>
            <person name="Cohen L."/>
        </authorList>
    </citation>
    <scope>NUCLEOTIDE SEQUENCE</scope>
    <source>
        <strain evidence="3">Pop2</strain>
    </source>
</reference>
<proteinExistence type="predicted"/>
<dbReference type="InterPro" id="IPR001478">
    <property type="entry name" value="PDZ"/>
</dbReference>
<evidence type="ECO:0000313" key="3">
    <source>
        <dbReference type="EMBL" id="CAD9334536.1"/>
    </source>
</evidence>
<dbReference type="Gene3D" id="2.30.42.10">
    <property type="match status" value="1"/>
</dbReference>
<organism evidence="3">
    <name type="scientific">Ditylum brightwellii</name>
    <dbReference type="NCBI Taxonomy" id="49249"/>
    <lineage>
        <taxon>Eukaryota</taxon>
        <taxon>Sar</taxon>
        <taxon>Stramenopiles</taxon>
        <taxon>Ochrophyta</taxon>
        <taxon>Bacillariophyta</taxon>
        <taxon>Mediophyceae</taxon>
        <taxon>Lithodesmiophycidae</taxon>
        <taxon>Lithodesmiales</taxon>
        <taxon>Lithodesmiaceae</taxon>
        <taxon>Ditylum</taxon>
    </lineage>
</organism>